<name>A0AAV1K1I3_9NEOP</name>
<keyword evidence="2" id="KW-1185">Reference proteome</keyword>
<dbReference type="AlphaFoldDB" id="A0AAV1K1I3"/>
<reference evidence="1 2" key="1">
    <citation type="submission" date="2023-11" db="EMBL/GenBank/DDBJ databases">
        <authorList>
            <person name="Okamura Y."/>
        </authorList>
    </citation>
    <scope>NUCLEOTIDE SEQUENCE [LARGE SCALE GENOMIC DNA]</scope>
</reference>
<dbReference type="InterPro" id="IPR032675">
    <property type="entry name" value="LRR_dom_sf"/>
</dbReference>
<dbReference type="EMBL" id="CAVLEF010000279">
    <property type="protein sequence ID" value="CAK1554989.1"/>
    <property type="molecule type" value="Genomic_DNA"/>
</dbReference>
<accession>A0AAV1K1I3</accession>
<gene>
    <name evidence="1" type="ORF">LNINA_LOCUS13837</name>
</gene>
<evidence type="ECO:0000313" key="1">
    <source>
        <dbReference type="EMBL" id="CAK1554989.1"/>
    </source>
</evidence>
<dbReference type="Gene3D" id="3.80.10.10">
    <property type="entry name" value="Ribonuclease Inhibitor"/>
    <property type="match status" value="1"/>
</dbReference>
<comment type="caution">
    <text evidence="1">The sequence shown here is derived from an EMBL/GenBank/DDBJ whole genome shotgun (WGS) entry which is preliminary data.</text>
</comment>
<sequence>MQNEEDCKCMRIGGQLEAVRWNLWPRYYQASPGVLALDDWNNDPHIWLYYVDSSDGILPDDDVLRSTNPRYWSIHNVQRYFVGQLHCEQVLFTYQYPNIRMPSRLGSYLWKTNTALKLPSALYIKELNMSLDTTLKKMVENEAQMHRLIICDQLVKIAQLDHHKRQTFFRLVQDIMSKMTTDEEKCKVAKLLQDLDVPELKMPERCSTLVKEFEEKFGQDIYDATDESTPIYENPYIVDKELLEENERKLKALLATHKRSKKVVTDKVIVTGPDPKRPWRTQTNREKLLRIDSDLRRHLEKAADAITPMTDADMKELMTQCLENSANQTVRSDRLRETVDEARRNLPNFQYRKIENSTATCILLNAHEPVERQTPNQNMVQLNSYSELQADEDSVPNLQNLCSGKHVPRHVTRQCFLRSLGEMRNLRVLALEYAHLADSTGAALISLLPVIRRPHFRLQLICRENQTPGRADAAMGVGGHHIPDTAWRRVNISCPDLYLLMAFFRVRDYDNIRRFLTPSIPLRETHLQYGIDMYKSQRQDSDLSCFVRHIAGRYGSTLVTLSIHQWRGVTFPLRRIIELMPSLMRILYIGVVDQEDLKCMLNMIACGVMRKLKQVNIQVQDDEKSRSKWETAIAKLNEEFNDIIALYDIEFCLTVYKN</sequence>
<proteinExistence type="predicted"/>
<protein>
    <submittedName>
        <fullName evidence="1">Uncharacterized protein</fullName>
    </submittedName>
</protein>
<evidence type="ECO:0000313" key="2">
    <source>
        <dbReference type="Proteomes" id="UP001497472"/>
    </source>
</evidence>
<dbReference type="Proteomes" id="UP001497472">
    <property type="component" value="Unassembled WGS sequence"/>
</dbReference>
<organism evidence="1 2">
    <name type="scientific">Leptosia nina</name>
    <dbReference type="NCBI Taxonomy" id="320188"/>
    <lineage>
        <taxon>Eukaryota</taxon>
        <taxon>Metazoa</taxon>
        <taxon>Ecdysozoa</taxon>
        <taxon>Arthropoda</taxon>
        <taxon>Hexapoda</taxon>
        <taxon>Insecta</taxon>
        <taxon>Pterygota</taxon>
        <taxon>Neoptera</taxon>
        <taxon>Endopterygota</taxon>
        <taxon>Lepidoptera</taxon>
        <taxon>Glossata</taxon>
        <taxon>Ditrysia</taxon>
        <taxon>Papilionoidea</taxon>
        <taxon>Pieridae</taxon>
        <taxon>Pierinae</taxon>
        <taxon>Leptosia</taxon>
    </lineage>
</organism>